<comment type="caution">
    <text evidence="3">The sequence shown here is derived from an EMBL/GenBank/DDBJ whole genome shotgun (WGS) entry which is preliminary data.</text>
</comment>
<feature type="signal peptide" evidence="2">
    <location>
        <begin position="1"/>
        <end position="19"/>
    </location>
</feature>
<evidence type="ECO:0000313" key="3">
    <source>
        <dbReference type="EMBL" id="KAH7258421.1"/>
    </source>
</evidence>
<name>A0A9P9HJ78_FUSSL</name>
<feature type="compositionally biased region" description="Polar residues" evidence="1">
    <location>
        <begin position="56"/>
        <end position="67"/>
    </location>
</feature>
<evidence type="ECO:0000256" key="2">
    <source>
        <dbReference type="SAM" id="SignalP"/>
    </source>
</evidence>
<feature type="region of interest" description="Disordered" evidence="1">
    <location>
        <begin position="28"/>
        <end position="113"/>
    </location>
</feature>
<evidence type="ECO:0000313" key="4">
    <source>
        <dbReference type="Proteomes" id="UP000736672"/>
    </source>
</evidence>
<dbReference type="EMBL" id="JAGTJS010000009">
    <property type="protein sequence ID" value="KAH7258421.1"/>
    <property type="molecule type" value="Genomic_DNA"/>
</dbReference>
<organism evidence="3 4">
    <name type="scientific">Fusarium solani</name>
    <name type="common">Filamentous fungus</name>
    <dbReference type="NCBI Taxonomy" id="169388"/>
    <lineage>
        <taxon>Eukaryota</taxon>
        <taxon>Fungi</taxon>
        <taxon>Dikarya</taxon>
        <taxon>Ascomycota</taxon>
        <taxon>Pezizomycotina</taxon>
        <taxon>Sordariomycetes</taxon>
        <taxon>Hypocreomycetidae</taxon>
        <taxon>Hypocreales</taxon>
        <taxon>Nectriaceae</taxon>
        <taxon>Fusarium</taxon>
        <taxon>Fusarium solani species complex</taxon>
    </lineage>
</organism>
<protein>
    <recommendedName>
        <fullName evidence="5">Secreted protein</fullName>
    </recommendedName>
</protein>
<keyword evidence="4" id="KW-1185">Reference proteome</keyword>
<feature type="compositionally biased region" description="Polar residues" evidence="1">
    <location>
        <begin position="91"/>
        <end position="100"/>
    </location>
</feature>
<accession>A0A9P9HJ78</accession>
<reference evidence="3" key="1">
    <citation type="journal article" date="2021" name="Nat. Commun.">
        <title>Genetic determinants of endophytism in the Arabidopsis root mycobiome.</title>
        <authorList>
            <person name="Mesny F."/>
            <person name="Miyauchi S."/>
            <person name="Thiergart T."/>
            <person name="Pickel B."/>
            <person name="Atanasova L."/>
            <person name="Karlsson M."/>
            <person name="Huettel B."/>
            <person name="Barry K.W."/>
            <person name="Haridas S."/>
            <person name="Chen C."/>
            <person name="Bauer D."/>
            <person name="Andreopoulos W."/>
            <person name="Pangilinan J."/>
            <person name="LaButti K."/>
            <person name="Riley R."/>
            <person name="Lipzen A."/>
            <person name="Clum A."/>
            <person name="Drula E."/>
            <person name="Henrissat B."/>
            <person name="Kohler A."/>
            <person name="Grigoriev I.V."/>
            <person name="Martin F.M."/>
            <person name="Hacquard S."/>
        </authorList>
    </citation>
    <scope>NUCLEOTIDE SEQUENCE</scope>
    <source>
        <strain evidence="3">FSSC 5 MPI-SDFR-AT-0091</strain>
    </source>
</reference>
<evidence type="ECO:0000256" key="1">
    <source>
        <dbReference type="SAM" id="MobiDB-lite"/>
    </source>
</evidence>
<feature type="chain" id="PRO_5040113818" description="Secreted protein" evidence="2">
    <location>
        <begin position="20"/>
        <end position="113"/>
    </location>
</feature>
<dbReference type="Proteomes" id="UP000736672">
    <property type="component" value="Unassembled WGS sequence"/>
</dbReference>
<keyword evidence="2" id="KW-0732">Signal</keyword>
<dbReference type="AlphaFoldDB" id="A0A9P9HJ78"/>
<evidence type="ECO:0008006" key="5">
    <source>
        <dbReference type="Google" id="ProtNLM"/>
    </source>
</evidence>
<sequence length="113" mass="12756">MILCILWAIICSTCSTCSPALIPLLPSYPPSSQRRHDRTAVTTRTNPNHRRAAKNNGRSHQFHTVGSQPVALQEVQAPKPHVGRSLPALQEESQAWNQGTQRRRGRYWETEDC</sequence>
<proteinExistence type="predicted"/>
<gene>
    <name evidence="3" type="ORF">B0J15DRAFT_493844</name>
</gene>